<protein>
    <submittedName>
        <fullName evidence="1">Uncharacterized protein</fullName>
    </submittedName>
</protein>
<sequence>MTSPPPGPSRRQAPLKVDPATDELITQAAHFLGVTKKEFVAEATRTYLDQKREEIRRGMVESMKTLDGSLTASVALLTGLSPEKIEELGGVGDWET</sequence>
<dbReference type="RefSeq" id="WP_033241208.1">
    <property type="nucleotide sequence ID" value="NZ_JBIRUQ010000001.1"/>
</dbReference>
<proteinExistence type="predicted"/>
<comment type="caution">
    <text evidence="1">The sequence shown here is derived from an EMBL/GenBank/DDBJ whole genome shotgun (WGS) entry which is preliminary data.</text>
</comment>
<name>A0ABW7TE37_9NOCA</name>
<accession>A0ABW7TE37</accession>
<reference evidence="1 2" key="1">
    <citation type="submission" date="2024-10" db="EMBL/GenBank/DDBJ databases">
        <title>The Natural Products Discovery Center: Release of the First 8490 Sequenced Strains for Exploring Actinobacteria Biosynthetic Diversity.</title>
        <authorList>
            <person name="Kalkreuter E."/>
            <person name="Kautsar S.A."/>
            <person name="Yang D."/>
            <person name="Bader C.D."/>
            <person name="Teijaro C.N."/>
            <person name="Fluegel L."/>
            <person name="Davis C.M."/>
            <person name="Simpson J.R."/>
            <person name="Lauterbach L."/>
            <person name="Steele A.D."/>
            <person name="Gui C."/>
            <person name="Meng S."/>
            <person name="Li G."/>
            <person name="Viehrig K."/>
            <person name="Ye F."/>
            <person name="Su P."/>
            <person name="Kiefer A.F."/>
            <person name="Nichols A."/>
            <person name="Cepeda A.J."/>
            <person name="Yan W."/>
            <person name="Fan B."/>
            <person name="Jiang Y."/>
            <person name="Adhikari A."/>
            <person name="Zheng C.-J."/>
            <person name="Schuster L."/>
            <person name="Cowan T.M."/>
            <person name="Smanski M.J."/>
            <person name="Chevrette M.G."/>
            <person name="De Carvalho L.P.S."/>
            <person name="Shen B."/>
        </authorList>
    </citation>
    <scope>NUCLEOTIDE SEQUENCE [LARGE SCALE GENOMIC DNA]</scope>
    <source>
        <strain evidence="1 2">NPDC020568</strain>
    </source>
</reference>
<dbReference type="Proteomes" id="UP001611263">
    <property type="component" value="Unassembled WGS sequence"/>
</dbReference>
<dbReference type="GeneID" id="93506449"/>
<evidence type="ECO:0000313" key="1">
    <source>
        <dbReference type="EMBL" id="MFI1459285.1"/>
    </source>
</evidence>
<gene>
    <name evidence="1" type="ORF">ACH4WX_01035</name>
</gene>
<dbReference type="EMBL" id="JBIRUQ010000001">
    <property type="protein sequence ID" value="MFI1459285.1"/>
    <property type="molecule type" value="Genomic_DNA"/>
</dbReference>
<keyword evidence="2" id="KW-1185">Reference proteome</keyword>
<evidence type="ECO:0000313" key="2">
    <source>
        <dbReference type="Proteomes" id="UP001611263"/>
    </source>
</evidence>
<organism evidence="1 2">
    <name type="scientific">Nocardia carnea</name>
    <dbReference type="NCBI Taxonomy" id="37328"/>
    <lineage>
        <taxon>Bacteria</taxon>
        <taxon>Bacillati</taxon>
        <taxon>Actinomycetota</taxon>
        <taxon>Actinomycetes</taxon>
        <taxon>Mycobacteriales</taxon>
        <taxon>Nocardiaceae</taxon>
        <taxon>Nocardia</taxon>
    </lineage>
</organism>